<evidence type="ECO:0000313" key="1">
    <source>
        <dbReference type="Proteomes" id="UP000887580"/>
    </source>
</evidence>
<sequence>MVLVFFKTVFLVIVIGVFHALVLLPIVLHDTAPFTDRLNAYLDKKDEAQRQKKEIKKQQKEFRRQQRQISRPPPPRRIK</sequence>
<organism evidence="1 2">
    <name type="scientific">Panagrolaimus sp. PS1159</name>
    <dbReference type="NCBI Taxonomy" id="55785"/>
    <lineage>
        <taxon>Eukaryota</taxon>
        <taxon>Metazoa</taxon>
        <taxon>Ecdysozoa</taxon>
        <taxon>Nematoda</taxon>
        <taxon>Chromadorea</taxon>
        <taxon>Rhabditida</taxon>
        <taxon>Tylenchina</taxon>
        <taxon>Panagrolaimomorpha</taxon>
        <taxon>Panagrolaimoidea</taxon>
        <taxon>Panagrolaimidae</taxon>
        <taxon>Panagrolaimus</taxon>
    </lineage>
</organism>
<accession>A0AC35FED3</accession>
<protein>
    <submittedName>
        <fullName evidence="2">Uncharacterized protein</fullName>
    </submittedName>
</protein>
<dbReference type="WBParaSite" id="PS1159_v2.g16687.t1">
    <property type="protein sequence ID" value="PS1159_v2.g16687.t1"/>
    <property type="gene ID" value="PS1159_v2.g16687"/>
</dbReference>
<proteinExistence type="predicted"/>
<evidence type="ECO:0000313" key="2">
    <source>
        <dbReference type="WBParaSite" id="PS1159_v2.g16687.t1"/>
    </source>
</evidence>
<reference evidence="2" key="1">
    <citation type="submission" date="2022-11" db="UniProtKB">
        <authorList>
            <consortium name="WormBaseParasite"/>
        </authorList>
    </citation>
    <scope>IDENTIFICATION</scope>
</reference>
<name>A0AC35FED3_9BILA</name>
<dbReference type="Proteomes" id="UP000887580">
    <property type="component" value="Unplaced"/>
</dbReference>